<proteinExistence type="predicted"/>
<dbReference type="GO" id="GO:0008353">
    <property type="term" value="F:RNA polymerase II CTD heptapeptide repeat kinase activity"/>
    <property type="evidence" value="ECO:0007669"/>
    <property type="project" value="UniProtKB-EC"/>
</dbReference>
<feature type="compositionally biased region" description="Basic and acidic residues" evidence="1">
    <location>
        <begin position="997"/>
        <end position="1008"/>
    </location>
</feature>
<name>A0A086LPW7_TOXGO</name>
<accession>A0A086LPW7</accession>
<sequence>RRSSTAPEPEMRCLVQRSLADFFARCGADEIQIPLLVPLTKGLAKCEEALKHSPTYASIPLSESLSLLDHRNVLLTLPRFFTSALCACGDAGALPDSLHSASLAPSPEAALQALLSPVSSRLSTCPFCGELSPSASVSPRSSLSSASCFAHAALLSAPVGRAYAGLLEDSERGKEKAEDSEISSAGCEYRRFCVGHCYTAPTVSFLASYGHPLPYFSACYQLLFPAGPEPPCPSSTSPLCRKSSKPAAATEASPPSLPHYSSPFSPSSHLALSAEEQRTALLEAEVLSVCGGAMRTVQASLGLALGWRVSWSLGSLLPAILRESFLVPLSELPHAMALLRQVRPSETGQVPRDALQKAVERLLDNHSVLPFAERPRFAASLLCVAACDGASVRASVARLFQVHSRLHRRMQSDAVLSRLCLLLAHRPLAPRPLLLQLLSSSSLALGGACQPGGDRGRDAERRVETGHSQGTEGQDKGGSAAEQSLADAFLAGEVGRHLMRALYIERSLAKTEEECRNFLFRVFLPGDFRSFDPMGLLFQASVGTSCPDKSSSSSSSPSPFEGIPVGDGGTLLAWAWSGEEPRGGRVYRQASSVSFPSLSALSHRSASVSLRRREEKLSLSPAVSPAALQTLSFELALERVLSFSSLLRRLRENPALCQFGAGPLPLPSFVLPLVFSAEANAAALRLATALVKQTAPPADETESFFGAGGDGANSASELGDVAALDYSLPQVVVTAQSAKQLPLGFSLVCRLLRRGIRAELRVTPVVETSYFQRLLRRSRRILYHVQIQHHRASVAAHATLTVSPESCVSALASGASYASLLTLDALPAALSFLPGGAPTSGVLSNREAAASLLRGEHSAQGFAASFQAREEASLPSSAPQSGAAAAGIGGPAGPGAAAFAGPPHNFLVPGAGGAQSLRTAAGAACLPSLASLPAAYVIEALHAGAGGARDLASAFFPERKKQKVFSEAAAIHLLCSALVEGYEGEKGSGGRKTKKGGAAERGESDCAKPGRGGRDRR</sequence>
<evidence type="ECO:0000256" key="1">
    <source>
        <dbReference type="SAM" id="MobiDB-lite"/>
    </source>
</evidence>
<protein>
    <submittedName>
        <fullName evidence="2">eIF2 kinase IF2K-D (Incomplete catalytic triad)</fullName>
        <ecNumber evidence="2">2.7.11.23</ecNumber>
    </submittedName>
</protein>
<dbReference type="AlphaFoldDB" id="A0A086LPW7"/>
<feature type="region of interest" description="Disordered" evidence="1">
    <location>
        <begin position="449"/>
        <end position="479"/>
    </location>
</feature>
<feature type="compositionally biased region" description="Basic and acidic residues" evidence="1">
    <location>
        <begin position="454"/>
        <end position="465"/>
    </location>
</feature>
<feature type="region of interest" description="Disordered" evidence="1">
    <location>
        <begin position="983"/>
        <end position="1017"/>
    </location>
</feature>
<gene>
    <name evidence="2" type="ORF">TGRUB_319610C</name>
</gene>
<keyword evidence="2" id="KW-0418">Kinase</keyword>
<organism evidence="2 3">
    <name type="scientific">Toxoplasma gondii RUB</name>
    <dbReference type="NCBI Taxonomy" id="935652"/>
    <lineage>
        <taxon>Eukaryota</taxon>
        <taxon>Sar</taxon>
        <taxon>Alveolata</taxon>
        <taxon>Apicomplexa</taxon>
        <taxon>Conoidasida</taxon>
        <taxon>Coccidia</taxon>
        <taxon>Eucoccidiorida</taxon>
        <taxon>Eimeriorina</taxon>
        <taxon>Sarcocystidae</taxon>
        <taxon>Toxoplasma</taxon>
    </lineage>
</organism>
<feature type="region of interest" description="Disordered" evidence="1">
    <location>
        <begin position="243"/>
        <end position="262"/>
    </location>
</feature>
<comment type="caution">
    <text evidence="2">The sequence shown here is derived from an EMBL/GenBank/DDBJ whole genome shotgun (WGS) entry which is preliminary data.</text>
</comment>
<dbReference type="EMBL" id="AFYV02002443">
    <property type="protein sequence ID" value="KFG58685.1"/>
    <property type="molecule type" value="Genomic_DNA"/>
</dbReference>
<feature type="non-terminal residue" evidence="2">
    <location>
        <position position="1"/>
    </location>
</feature>
<feature type="compositionally biased region" description="Low complexity" evidence="1">
    <location>
        <begin position="252"/>
        <end position="262"/>
    </location>
</feature>
<evidence type="ECO:0000313" key="2">
    <source>
        <dbReference type="EMBL" id="KFG58685.1"/>
    </source>
</evidence>
<dbReference type="Proteomes" id="UP000028834">
    <property type="component" value="Unassembled WGS sequence"/>
</dbReference>
<reference evidence="2 3" key="1">
    <citation type="submission" date="2014-05" db="EMBL/GenBank/DDBJ databases">
        <authorList>
            <person name="Sibley D."/>
            <person name="Venepally P."/>
            <person name="Karamycheva S."/>
            <person name="Hadjithomas M."/>
            <person name="Khan A."/>
            <person name="Brunk B."/>
            <person name="Roos D."/>
            <person name="Caler E."/>
            <person name="Lorenzi H."/>
        </authorList>
    </citation>
    <scope>NUCLEOTIDE SEQUENCE [LARGE SCALE GENOMIC DNA]</scope>
    <source>
        <strain evidence="2 3">RUB</strain>
    </source>
</reference>
<evidence type="ECO:0000313" key="3">
    <source>
        <dbReference type="Proteomes" id="UP000028834"/>
    </source>
</evidence>
<dbReference type="VEuPathDB" id="ToxoDB:TGRUB_319610C"/>
<dbReference type="EC" id="2.7.11.23" evidence="2"/>
<keyword evidence="2" id="KW-0808">Transferase</keyword>